<dbReference type="Proteomes" id="UP000094329">
    <property type="component" value="Unassembled WGS sequence"/>
</dbReference>
<organism evidence="1 2">
    <name type="scientific">Piscirickettsia litoralis</name>
    <dbReference type="NCBI Taxonomy" id="1891921"/>
    <lineage>
        <taxon>Bacteria</taxon>
        <taxon>Pseudomonadati</taxon>
        <taxon>Pseudomonadota</taxon>
        <taxon>Gammaproteobacteria</taxon>
        <taxon>Thiotrichales</taxon>
        <taxon>Piscirickettsiaceae</taxon>
        <taxon>Piscirickettsia</taxon>
    </lineage>
</organism>
<protein>
    <submittedName>
        <fullName evidence="1">Uncharacterized protein</fullName>
    </submittedName>
</protein>
<proteinExistence type="predicted"/>
<gene>
    <name evidence="1" type="ORF">BGC07_07075</name>
</gene>
<comment type="caution">
    <text evidence="1">The sequence shown here is derived from an EMBL/GenBank/DDBJ whole genome shotgun (WGS) entry which is preliminary data.</text>
</comment>
<evidence type="ECO:0000313" key="1">
    <source>
        <dbReference type="EMBL" id="ODN42728.1"/>
    </source>
</evidence>
<keyword evidence="2" id="KW-1185">Reference proteome</keyword>
<sequence>MLQIKSISLSHPCYEIITMLNEKGDELTLPIHQLLTSEWFKKLDQDSSQTILALYEESRRKVIH</sequence>
<evidence type="ECO:0000313" key="2">
    <source>
        <dbReference type="Proteomes" id="UP000094329"/>
    </source>
</evidence>
<dbReference type="EMBL" id="MDTU01000001">
    <property type="protein sequence ID" value="ODN42728.1"/>
    <property type="molecule type" value="Genomic_DNA"/>
</dbReference>
<name>A0ABX3A510_9GAMM</name>
<reference evidence="1 2" key="1">
    <citation type="submission" date="2016-08" db="EMBL/GenBank/DDBJ databases">
        <title>Draft genome sequence of Candidatus Piscirickettsia litoralis, from seawater.</title>
        <authorList>
            <person name="Wan X."/>
            <person name="Lee A.J."/>
            <person name="Hou S."/>
            <person name="Donachie S.P."/>
        </authorList>
    </citation>
    <scope>NUCLEOTIDE SEQUENCE [LARGE SCALE GENOMIC DNA]</scope>
    <source>
        <strain evidence="1 2">Y2</strain>
    </source>
</reference>
<dbReference type="RefSeq" id="WP_069312526.1">
    <property type="nucleotide sequence ID" value="NZ_MDTU01000001.1"/>
</dbReference>
<accession>A0ABX3A510</accession>